<dbReference type="RefSeq" id="WP_136082190.1">
    <property type="nucleotide sequence ID" value="NZ_CAAHFG010000004.1"/>
</dbReference>
<evidence type="ECO:0000313" key="1">
    <source>
        <dbReference type="EMBL" id="VGO16654.1"/>
    </source>
</evidence>
<protein>
    <submittedName>
        <fullName evidence="1">Uncharacterized protein</fullName>
    </submittedName>
</protein>
<sequence length="60" mass="6332">MHFSTGVYTLTRGDGTYETVLEGRLADQAALAGVLNTLYGLHMPVISADCLGSADERGSE</sequence>
<dbReference type="Proteomes" id="UP000366872">
    <property type="component" value="Unassembled WGS sequence"/>
</dbReference>
<proteinExistence type="predicted"/>
<keyword evidence="2" id="KW-1185">Reference proteome</keyword>
<reference evidence="1 2" key="1">
    <citation type="submission" date="2019-04" db="EMBL/GenBank/DDBJ databases">
        <authorList>
            <person name="Van Vliet M D."/>
        </authorList>
    </citation>
    <scope>NUCLEOTIDE SEQUENCE [LARGE SCALE GENOMIC DNA]</scope>
    <source>
        <strain evidence="1 2">F1</strain>
    </source>
</reference>
<dbReference type="EMBL" id="CAAHFG010000004">
    <property type="protein sequence ID" value="VGO16654.1"/>
    <property type="molecule type" value="Genomic_DNA"/>
</dbReference>
<dbReference type="AlphaFoldDB" id="A0A6C2UBB8"/>
<evidence type="ECO:0000313" key="2">
    <source>
        <dbReference type="Proteomes" id="UP000366872"/>
    </source>
</evidence>
<accession>A0A6C2UBB8</accession>
<name>A0A6C2UBB8_PONDE</name>
<organism evidence="1 2">
    <name type="scientific">Pontiella desulfatans</name>
    <dbReference type="NCBI Taxonomy" id="2750659"/>
    <lineage>
        <taxon>Bacteria</taxon>
        <taxon>Pseudomonadati</taxon>
        <taxon>Kiritimatiellota</taxon>
        <taxon>Kiritimatiellia</taxon>
        <taxon>Kiritimatiellales</taxon>
        <taxon>Pontiellaceae</taxon>
        <taxon>Pontiella</taxon>
    </lineage>
</organism>
<gene>
    <name evidence="1" type="ORF">PDESU_05245</name>
</gene>